<evidence type="ECO:0000256" key="1">
    <source>
        <dbReference type="ARBA" id="ARBA00022741"/>
    </source>
</evidence>
<dbReference type="Pfam" id="PF04851">
    <property type="entry name" value="ResIII"/>
    <property type="match status" value="1"/>
</dbReference>
<dbReference type="InterPro" id="IPR027417">
    <property type="entry name" value="P-loop_NTPase"/>
</dbReference>
<keyword evidence="2" id="KW-0378">Hydrolase</keyword>
<accession>A0A6C0BE81</accession>
<evidence type="ECO:0000256" key="3">
    <source>
        <dbReference type="ARBA" id="ARBA00022806"/>
    </source>
</evidence>
<dbReference type="CDD" id="cd18785">
    <property type="entry name" value="SF2_C"/>
    <property type="match status" value="1"/>
</dbReference>
<feature type="domain" description="Helicase ATP-binding" evidence="5">
    <location>
        <begin position="104"/>
        <end position="253"/>
    </location>
</feature>
<dbReference type="InterPro" id="IPR006935">
    <property type="entry name" value="Helicase/UvrB_N"/>
</dbReference>
<organism evidence="6">
    <name type="scientific">viral metagenome</name>
    <dbReference type="NCBI Taxonomy" id="1070528"/>
    <lineage>
        <taxon>unclassified sequences</taxon>
        <taxon>metagenomes</taxon>
        <taxon>organismal metagenomes</taxon>
    </lineage>
</organism>
<keyword evidence="3" id="KW-0347">Helicase</keyword>
<proteinExistence type="predicted"/>
<dbReference type="InterPro" id="IPR001650">
    <property type="entry name" value="Helicase_C-like"/>
</dbReference>
<keyword evidence="1" id="KW-0547">Nucleotide-binding</keyword>
<evidence type="ECO:0000259" key="5">
    <source>
        <dbReference type="PROSITE" id="PS51192"/>
    </source>
</evidence>
<dbReference type="SMART" id="SM00487">
    <property type="entry name" value="DEXDc"/>
    <property type="match status" value="1"/>
</dbReference>
<dbReference type="PANTHER" id="PTHR11274:SF0">
    <property type="entry name" value="GENERAL TRANSCRIPTION AND DNA REPAIR FACTOR IIH HELICASE SUBUNIT XPB"/>
    <property type="match status" value="1"/>
</dbReference>
<evidence type="ECO:0000313" key="6">
    <source>
        <dbReference type="EMBL" id="QHS90607.1"/>
    </source>
</evidence>
<evidence type="ECO:0000256" key="4">
    <source>
        <dbReference type="ARBA" id="ARBA00022840"/>
    </source>
</evidence>
<dbReference type="GO" id="GO:0016787">
    <property type="term" value="F:hydrolase activity"/>
    <property type="evidence" value="ECO:0007669"/>
    <property type="project" value="UniProtKB-KW"/>
</dbReference>
<protein>
    <recommendedName>
        <fullName evidence="5">Helicase ATP-binding domain-containing protein</fullName>
    </recommendedName>
</protein>
<dbReference type="PANTHER" id="PTHR11274">
    <property type="entry name" value="RAD25/XP-B DNA REPAIR HELICASE"/>
    <property type="match status" value="1"/>
</dbReference>
<reference evidence="6" key="1">
    <citation type="journal article" date="2020" name="Nature">
        <title>Giant virus diversity and host interactions through global metagenomics.</title>
        <authorList>
            <person name="Schulz F."/>
            <person name="Roux S."/>
            <person name="Paez-Espino D."/>
            <person name="Jungbluth S."/>
            <person name="Walsh D.A."/>
            <person name="Denef V.J."/>
            <person name="McMahon K.D."/>
            <person name="Konstantinidis K.T."/>
            <person name="Eloe-Fadrosh E.A."/>
            <person name="Kyrpides N.C."/>
            <person name="Woyke T."/>
        </authorList>
    </citation>
    <scope>NUCLEOTIDE SEQUENCE</scope>
    <source>
        <strain evidence="6">GVMAG-M-3300010354-11</strain>
    </source>
</reference>
<sequence>MHTVLGPRGYTVLKSELDDEEVLHVKKELTVTPFVPEDYQIGKQPSFKVYLESSSKLYLPKFYGLTKYGRPTHTKINEGENINVEFRGNLRPEQEEPVSVFRECALDPLKMGGILNMQCAAGKTVMAIYIICMMKKKALVIVHKDFLLNQWKERIQEFAPSARIGTIKAKTIDVEDKDIVIGSLQSLSMKEYDENVFNGFGMLVVDEAHHTGAEVFSKALQKINVKYTLGLSATVERKDGLSKVFKWYLGNVIYKKKNKGKDIIDVHMLEYTNQCKNYCGEFTIFGNKPNMSKMINNICDFEPRVEFIVQKMQQVLENEPQRRILVLSDRRSHLQMFKEMLEKYNMCDVGFYYGGMKQDDLKESEGRSIILGTYAMISEGFDVKGLDTLVLASPKSDVVQSVGRILRTPKHERKSVPLVIDIVDDFSMFPKQAKKRVTYYKSCKYNIIDNNKPKVNSNKIINIDDFAFKD</sequence>
<dbReference type="Pfam" id="PF00271">
    <property type="entry name" value="Helicase_C"/>
    <property type="match status" value="1"/>
</dbReference>
<dbReference type="InterPro" id="IPR014001">
    <property type="entry name" value="Helicase_ATP-bd"/>
</dbReference>
<dbReference type="SUPFAM" id="SSF52540">
    <property type="entry name" value="P-loop containing nucleoside triphosphate hydrolases"/>
    <property type="match status" value="2"/>
</dbReference>
<evidence type="ECO:0000256" key="2">
    <source>
        <dbReference type="ARBA" id="ARBA00022801"/>
    </source>
</evidence>
<keyword evidence="4" id="KW-0067">ATP-binding</keyword>
<dbReference type="GO" id="GO:0005524">
    <property type="term" value="F:ATP binding"/>
    <property type="evidence" value="ECO:0007669"/>
    <property type="project" value="UniProtKB-KW"/>
</dbReference>
<dbReference type="EMBL" id="MN739141">
    <property type="protein sequence ID" value="QHS90607.1"/>
    <property type="molecule type" value="Genomic_DNA"/>
</dbReference>
<dbReference type="CDD" id="cd17926">
    <property type="entry name" value="DEXHc_RE"/>
    <property type="match status" value="1"/>
</dbReference>
<dbReference type="GO" id="GO:0004386">
    <property type="term" value="F:helicase activity"/>
    <property type="evidence" value="ECO:0007669"/>
    <property type="project" value="UniProtKB-KW"/>
</dbReference>
<dbReference type="Gene3D" id="3.40.50.300">
    <property type="entry name" value="P-loop containing nucleotide triphosphate hydrolases"/>
    <property type="match status" value="2"/>
</dbReference>
<dbReference type="GO" id="GO:0003677">
    <property type="term" value="F:DNA binding"/>
    <property type="evidence" value="ECO:0007669"/>
    <property type="project" value="InterPro"/>
</dbReference>
<dbReference type="InterPro" id="IPR050615">
    <property type="entry name" value="ATP-dep_DNA_Helicase"/>
</dbReference>
<name>A0A6C0BE81_9ZZZZ</name>
<dbReference type="PROSITE" id="PS51192">
    <property type="entry name" value="HELICASE_ATP_BIND_1"/>
    <property type="match status" value="1"/>
</dbReference>
<dbReference type="AlphaFoldDB" id="A0A6C0BE81"/>